<feature type="domain" description="Flagellar protein FlgJ N-terminal" evidence="1">
    <location>
        <begin position="45"/>
        <end position="92"/>
    </location>
</feature>
<dbReference type="EMBL" id="FTNV01000004">
    <property type="protein sequence ID" value="SIS25469.1"/>
    <property type="molecule type" value="Genomic_DNA"/>
</dbReference>
<name>A0A1N7HKS8_9RHOB</name>
<dbReference type="Proteomes" id="UP000186019">
    <property type="component" value="Unassembled WGS sequence"/>
</dbReference>
<sequence length="101" mass="10633">MTAISAVSIHAPRSPRTISQSALTTRSDRAMEAAQKLEATFLAEMLKSAGFGKEGGFAGGVGEEQFASLHVQALADKVAKAGGLGLVETFYRSMMETTHDT</sequence>
<dbReference type="AlphaFoldDB" id="A0A1N7HKS8"/>
<protein>
    <submittedName>
        <fullName evidence="2">Rod binding protein</fullName>
    </submittedName>
</protein>
<keyword evidence="3" id="KW-1185">Reference proteome</keyword>
<evidence type="ECO:0000259" key="1">
    <source>
        <dbReference type="Pfam" id="PF10135"/>
    </source>
</evidence>
<accession>A0A1N7HKS8</accession>
<gene>
    <name evidence="2" type="ORF">SAMN05421666_3285</name>
</gene>
<organism evidence="2 3">
    <name type="scientific">Roseovarius nanhaiticus</name>
    <dbReference type="NCBI Taxonomy" id="573024"/>
    <lineage>
        <taxon>Bacteria</taxon>
        <taxon>Pseudomonadati</taxon>
        <taxon>Pseudomonadota</taxon>
        <taxon>Alphaproteobacteria</taxon>
        <taxon>Rhodobacterales</taxon>
        <taxon>Roseobacteraceae</taxon>
        <taxon>Roseovarius</taxon>
    </lineage>
</organism>
<evidence type="ECO:0000313" key="2">
    <source>
        <dbReference type="EMBL" id="SIS25469.1"/>
    </source>
</evidence>
<dbReference type="Pfam" id="PF10135">
    <property type="entry name" value="Rod-binding"/>
    <property type="match status" value="1"/>
</dbReference>
<reference evidence="2 3" key="1">
    <citation type="submission" date="2017-01" db="EMBL/GenBank/DDBJ databases">
        <authorList>
            <person name="Mah S.A."/>
            <person name="Swanson W.J."/>
            <person name="Moy G.W."/>
            <person name="Vacquier V.D."/>
        </authorList>
    </citation>
    <scope>NUCLEOTIDE SEQUENCE [LARGE SCALE GENOMIC DNA]</scope>
    <source>
        <strain evidence="2 3">DSM 29590</strain>
    </source>
</reference>
<proteinExistence type="predicted"/>
<dbReference type="STRING" id="573024.SAMN05216208_3261"/>
<evidence type="ECO:0000313" key="3">
    <source>
        <dbReference type="Proteomes" id="UP000186019"/>
    </source>
</evidence>
<dbReference type="InterPro" id="IPR019301">
    <property type="entry name" value="Flagellar_prot_FlgJ_N"/>
</dbReference>